<protein>
    <submittedName>
        <fullName evidence="2">Uncharacterized protein</fullName>
    </submittedName>
</protein>
<keyword evidence="1" id="KW-1133">Transmembrane helix</keyword>
<feature type="transmembrane region" description="Helical" evidence="1">
    <location>
        <begin position="6"/>
        <end position="26"/>
    </location>
</feature>
<keyword evidence="1" id="KW-0812">Transmembrane</keyword>
<dbReference type="EMBL" id="CP047652">
    <property type="protein sequence ID" value="QHI95517.1"/>
    <property type="molecule type" value="Genomic_DNA"/>
</dbReference>
<gene>
    <name evidence="2" type="ORF">GT348_03860</name>
</gene>
<sequence>MVGINIGLAILSLIIGSLGGLIWYANRSGRNAAQLKADDEALSLAQQTIRVVQNMAQAEADKPNTAEELINRLNNKKS</sequence>
<reference evidence="2 3" key="1">
    <citation type="submission" date="2020-01" db="EMBL/GenBank/DDBJ databases">
        <title>Genome sequencing of strain KACC 21507.</title>
        <authorList>
            <person name="Heo J."/>
            <person name="Kim S.-J."/>
            <person name="Kim J.-S."/>
            <person name="Hong S.-B."/>
            <person name="Kwon S.-W."/>
        </authorList>
    </citation>
    <scope>NUCLEOTIDE SEQUENCE [LARGE SCALE GENOMIC DNA]</scope>
    <source>
        <strain evidence="2 3">KACC 21507</strain>
    </source>
</reference>
<organism evidence="2 3">
    <name type="scientific">Aristophania vespae</name>
    <dbReference type="NCBI Taxonomy" id="2697033"/>
    <lineage>
        <taxon>Bacteria</taxon>
        <taxon>Pseudomonadati</taxon>
        <taxon>Pseudomonadota</taxon>
        <taxon>Alphaproteobacteria</taxon>
        <taxon>Acetobacterales</taxon>
        <taxon>Acetobacteraceae</taxon>
        <taxon>Aristophania</taxon>
    </lineage>
</organism>
<dbReference type="RefSeq" id="WP_160618594.1">
    <property type="nucleotide sequence ID" value="NZ_CP047652.1"/>
</dbReference>
<dbReference type="Proteomes" id="UP000463975">
    <property type="component" value="Chromosome"/>
</dbReference>
<proteinExistence type="predicted"/>
<evidence type="ECO:0000313" key="3">
    <source>
        <dbReference type="Proteomes" id="UP000463975"/>
    </source>
</evidence>
<evidence type="ECO:0000313" key="2">
    <source>
        <dbReference type="EMBL" id="QHI95517.1"/>
    </source>
</evidence>
<dbReference type="KEGG" id="bomb:GT348_03860"/>
<accession>A0A6P1NF54</accession>
<keyword evidence="1" id="KW-0472">Membrane</keyword>
<evidence type="ECO:0000256" key="1">
    <source>
        <dbReference type="SAM" id="Phobius"/>
    </source>
</evidence>
<name>A0A6P1NF54_9PROT</name>
<dbReference type="AlphaFoldDB" id="A0A6P1NF54"/>
<keyword evidence="3" id="KW-1185">Reference proteome</keyword>